<dbReference type="SMART" id="SM00925">
    <property type="entry name" value="MltA"/>
    <property type="match status" value="1"/>
</dbReference>
<dbReference type="InterPro" id="IPR010611">
    <property type="entry name" value="3D_dom"/>
</dbReference>
<dbReference type="STRING" id="1365950.SAMN05428963_11918"/>
<dbReference type="GO" id="GO:0009253">
    <property type="term" value="P:peptidoglycan catabolic process"/>
    <property type="evidence" value="ECO:0007669"/>
    <property type="project" value="TreeGrafter"/>
</dbReference>
<dbReference type="GO" id="GO:0004553">
    <property type="term" value="F:hydrolase activity, hydrolyzing O-glycosyl compounds"/>
    <property type="evidence" value="ECO:0007669"/>
    <property type="project" value="InterPro"/>
</dbReference>
<gene>
    <name evidence="7" type="ORF">SAMN05428963_11918</name>
</gene>
<proteinExistence type="predicted"/>
<dbReference type="AlphaFoldDB" id="A0A1T4T4K5"/>
<dbReference type="GO" id="GO:0071555">
    <property type="term" value="P:cell wall organization"/>
    <property type="evidence" value="ECO:0007669"/>
    <property type="project" value="UniProtKB-KW"/>
</dbReference>
<evidence type="ECO:0000313" key="8">
    <source>
        <dbReference type="Proteomes" id="UP000190135"/>
    </source>
</evidence>
<dbReference type="OrthoDB" id="9783686at2"/>
<evidence type="ECO:0000256" key="3">
    <source>
        <dbReference type="ARBA" id="ARBA00023239"/>
    </source>
</evidence>
<dbReference type="Gene3D" id="2.40.240.50">
    <property type="entry name" value="Barwin-like endoglucanases"/>
    <property type="match status" value="1"/>
</dbReference>
<dbReference type="Pfam" id="PF06725">
    <property type="entry name" value="3D"/>
    <property type="match status" value="1"/>
</dbReference>
<dbReference type="GO" id="GO:0008933">
    <property type="term" value="F:peptidoglycan lytic transglycosylase activity"/>
    <property type="evidence" value="ECO:0007669"/>
    <property type="project" value="TreeGrafter"/>
</dbReference>
<sequence>MLSPLVRRARFSDLAEWPAAPLSPALAAFRRSAERFVSGEVRTGDLGLTAEAFVAAAHAALAMPSEPSEPAARDFFERHFQPLSLEGEKGGAGFLTGYYEPVVAASLVRTARFRYPLYRRPDDLVPVDDVTRPPGLGADFRFARRREDGILGEYFDRAAIEAGALSGRGLEIAWLENPVDVFFIHVQGSARLALPDGRIARVGYAAKTGHPFTAIGRLLVEEGELTLAEADMAGIRRWLAVHPERASGLMNRNRSYIFFRLADLSDGKDDDTGPLGAANVPLTRYASIAVDRSLHTFGVPIFVDAESLVVDDRPFRRLAVAQDTGSAILGAARADLFCGSGEAAGALAGGIRHPARLFALVPDALWREARP</sequence>
<dbReference type="SUPFAM" id="SSF50685">
    <property type="entry name" value="Barwin-like endoglucanases"/>
    <property type="match status" value="1"/>
</dbReference>
<dbReference type="InterPro" id="IPR026044">
    <property type="entry name" value="MltA"/>
</dbReference>
<keyword evidence="4" id="KW-0961">Cell wall biogenesis/degradation</keyword>
<evidence type="ECO:0000313" key="7">
    <source>
        <dbReference type="EMBL" id="SKA35434.1"/>
    </source>
</evidence>
<name>A0A1T4T4K5_9HYPH</name>
<accession>A0A1T4T4K5</accession>
<evidence type="ECO:0000259" key="6">
    <source>
        <dbReference type="SMART" id="SM00925"/>
    </source>
</evidence>
<dbReference type="InterPro" id="IPR005300">
    <property type="entry name" value="MltA_B"/>
</dbReference>
<dbReference type="PANTHER" id="PTHR30124:SF0">
    <property type="entry name" value="MEMBRANE-BOUND LYTIC MUREIN TRANSGLYCOSYLASE A"/>
    <property type="match status" value="1"/>
</dbReference>
<keyword evidence="8" id="KW-1185">Reference proteome</keyword>
<dbReference type="EMBL" id="FUXL01000019">
    <property type="protein sequence ID" value="SKA35434.1"/>
    <property type="molecule type" value="Genomic_DNA"/>
</dbReference>
<organism evidence="7 8">
    <name type="scientific">Consotaella salsifontis</name>
    <dbReference type="NCBI Taxonomy" id="1365950"/>
    <lineage>
        <taxon>Bacteria</taxon>
        <taxon>Pseudomonadati</taxon>
        <taxon>Pseudomonadota</taxon>
        <taxon>Alphaproteobacteria</taxon>
        <taxon>Hyphomicrobiales</taxon>
        <taxon>Aurantimonadaceae</taxon>
        <taxon>Consotaella</taxon>
    </lineage>
</organism>
<dbReference type="PIRSF" id="PIRSF019422">
    <property type="entry name" value="MltA"/>
    <property type="match status" value="1"/>
</dbReference>
<comment type="catalytic activity">
    <reaction evidence="1">
        <text>Exolytic cleavage of the (1-&gt;4)-beta-glycosidic linkage between N-acetylmuramic acid (MurNAc) and N-acetylglucosamine (GlcNAc) residues in peptidoglycan, from either the reducing or the non-reducing ends of the peptidoglycan chains, with concomitant formation of a 1,6-anhydrobond in the MurNAc residue.</text>
        <dbReference type="EC" id="4.2.2.n1"/>
    </reaction>
</comment>
<dbReference type="GO" id="GO:0019867">
    <property type="term" value="C:outer membrane"/>
    <property type="evidence" value="ECO:0007669"/>
    <property type="project" value="InterPro"/>
</dbReference>
<dbReference type="InterPro" id="IPR036908">
    <property type="entry name" value="RlpA-like_sf"/>
</dbReference>
<dbReference type="EC" id="4.2.2.n1" evidence="2"/>
<dbReference type="CDD" id="cd14485">
    <property type="entry name" value="mltA_like_LT_A"/>
    <property type="match status" value="1"/>
</dbReference>
<keyword evidence="3" id="KW-0456">Lyase</keyword>
<dbReference type="Pfam" id="PF03562">
    <property type="entry name" value="MltA"/>
    <property type="match status" value="1"/>
</dbReference>
<dbReference type="RefSeq" id="WP_078710105.1">
    <property type="nucleotide sequence ID" value="NZ_FUXL01000019.1"/>
</dbReference>
<dbReference type="Proteomes" id="UP000190135">
    <property type="component" value="Unassembled WGS sequence"/>
</dbReference>
<dbReference type="GO" id="GO:0009254">
    <property type="term" value="P:peptidoglycan turnover"/>
    <property type="evidence" value="ECO:0007669"/>
    <property type="project" value="InterPro"/>
</dbReference>
<dbReference type="PANTHER" id="PTHR30124">
    <property type="entry name" value="MEMBRANE-BOUND LYTIC MUREIN TRANSGLYCOSYLASE A"/>
    <property type="match status" value="1"/>
</dbReference>
<feature type="domain" description="Lytic transglycosylase MltA" evidence="6">
    <location>
        <begin position="102"/>
        <end position="260"/>
    </location>
</feature>
<evidence type="ECO:0000256" key="1">
    <source>
        <dbReference type="ARBA" id="ARBA00001420"/>
    </source>
</evidence>
<evidence type="ECO:0000256" key="2">
    <source>
        <dbReference type="ARBA" id="ARBA00012587"/>
    </source>
</evidence>
<dbReference type="CDD" id="cd14668">
    <property type="entry name" value="mlta_B"/>
    <property type="match status" value="1"/>
</dbReference>
<reference evidence="7 8" key="1">
    <citation type="submission" date="2017-02" db="EMBL/GenBank/DDBJ databases">
        <authorList>
            <person name="Peterson S.W."/>
        </authorList>
    </citation>
    <scope>NUCLEOTIDE SEQUENCE [LARGE SCALE GENOMIC DNA]</scope>
    <source>
        <strain evidence="7 8">USBA 369</strain>
    </source>
</reference>
<dbReference type="Gene3D" id="2.40.40.10">
    <property type="entry name" value="RlpA-like domain"/>
    <property type="match status" value="1"/>
</dbReference>
<evidence type="ECO:0000256" key="5">
    <source>
        <dbReference type="ARBA" id="ARBA00030918"/>
    </source>
</evidence>
<evidence type="ECO:0000256" key="4">
    <source>
        <dbReference type="ARBA" id="ARBA00023316"/>
    </source>
</evidence>
<protein>
    <recommendedName>
        <fullName evidence="2">peptidoglycan lytic exotransglycosylase</fullName>
        <ecNumber evidence="2">4.2.2.n1</ecNumber>
    </recommendedName>
    <alternativeName>
        <fullName evidence="5">Murein hydrolase A</fullName>
    </alternativeName>
</protein>